<feature type="transmembrane region" description="Helical" evidence="8">
    <location>
        <begin position="476"/>
        <end position="495"/>
    </location>
</feature>
<evidence type="ECO:0000256" key="3">
    <source>
        <dbReference type="ARBA" id="ARBA00022723"/>
    </source>
</evidence>
<feature type="domain" description="P-type ATPase A" evidence="9">
    <location>
        <begin position="369"/>
        <end position="454"/>
    </location>
</feature>
<dbReference type="AlphaFoldDB" id="A0A364V9A4"/>
<dbReference type="GO" id="GO:0005507">
    <property type="term" value="F:copper ion binding"/>
    <property type="evidence" value="ECO:0007669"/>
    <property type="project" value="TreeGrafter"/>
</dbReference>
<sequence length="946" mass="101431">MVATHSQPTGEPSRSAAESSGVPIVDAPVRRAERAIAEAREAARRAGVRLSDTDRTASSRRLAERSGRGLTSFAFRIDGLDNAVTASALERDLNIVEGIEAVVVYSTSTVWISAQDHIGPDAIRQHLERFGVTGYLTPSSLRRRSARLDLPDPRRRMRRHSDAHKRAAIEAERRKRGSTPLLLGSHRPSPFEGTEGLHTARELITPTKLLLAVLLGTPVLVLQLNSGWQFDYWQWVCLALATPVVFFCAAPFHRAMIGGARRGQSALDGASSIAIMAAYGFSVLSLLSTRAGDPTWRSVQVWLARGWLYRPHAEAIFLDVACGVTILLLFGRLLSRRTFLRSKSALSILQPPAAHMITVVRRGRKSTPVRKEVSTTEIRQGDDIIVEPGAVCPSDGEVISGKSEVDLGPVGGVNRTVLLTVGEPIFAGATNHGDALKVRVRATGSRTRLASMYRWVHSAARDENHVMHLANRSASLLVPWAVVLGLSNFGIWWLVAGSLTAAVATTLSILVAVAPVALAVSAPLALRLGVGRAAAQGVLLRDTATIHRLAEVESIIFNRVGTLTNGPMKVTSVTPAAGEDCDLVLRVAAALCMDSKHTVSAAIVRADREARDAAGNAGEDGAGGLPAVLPVSNASISADGTFSGQVQLPGAVVGRPQRSGGTGPSGAAQPASASAPRKVRASVWRPRDMGELRDHRLADAALSGGSPVVVSWQGMDRGVITLTDSFKADASDAVDALEDMGIETHMMSRDPYPVARRIADSLGISTVLAGIAPNRKEATVRGVHAQGSRVAMVGDADILPALRVADVGILMGDLGRSGQRGLASPDGVDRVDADVVMIRRDVSSIPEVVNLVRHVRNTVDWNIWLSWAYNAIALLGAVSGVLNPLLATAAMLASSALIERRSARIISPHYVDRRMRHTHTWEGWWQRLRQDREKRRLKEMQPSGRP</sequence>
<evidence type="ECO:0000256" key="1">
    <source>
        <dbReference type="ARBA" id="ARBA00004141"/>
    </source>
</evidence>
<feature type="compositionally biased region" description="Polar residues" evidence="7">
    <location>
        <begin position="1"/>
        <end position="18"/>
    </location>
</feature>
<keyword evidence="4" id="KW-1278">Translocase</keyword>
<evidence type="ECO:0000256" key="2">
    <source>
        <dbReference type="ARBA" id="ARBA00022692"/>
    </source>
</evidence>
<evidence type="ECO:0000313" key="10">
    <source>
        <dbReference type="EMBL" id="RAV33240.1"/>
    </source>
</evidence>
<proteinExistence type="predicted"/>
<dbReference type="Pfam" id="PF00122">
    <property type="entry name" value="E1-E2_ATPase"/>
    <property type="match status" value="1"/>
</dbReference>
<evidence type="ECO:0000259" key="9">
    <source>
        <dbReference type="Pfam" id="PF00122"/>
    </source>
</evidence>
<keyword evidence="3" id="KW-0479">Metal-binding</keyword>
<dbReference type="SUPFAM" id="SSF81653">
    <property type="entry name" value="Calcium ATPase, transduction domain A"/>
    <property type="match status" value="1"/>
</dbReference>
<feature type="region of interest" description="Disordered" evidence="7">
    <location>
        <begin position="1"/>
        <end position="26"/>
    </location>
</feature>
<dbReference type="GO" id="GO:0000166">
    <property type="term" value="F:nucleotide binding"/>
    <property type="evidence" value="ECO:0007669"/>
    <property type="project" value="InterPro"/>
</dbReference>
<dbReference type="GO" id="GO:0016020">
    <property type="term" value="C:membrane"/>
    <property type="evidence" value="ECO:0007669"/>
    <property type="project" value="UniProtKB-SubCell"/>
</dbReference>
<evidence type="ECO:0000256" key="8">
    <source>
        <dbReference type="SAM" id="Phobius"/>
    </source>
</evidence>
<accession>A0A364V9A4</accession>
<name>A0A364V9A4_9CORY</name>
<dbReference type="InterPro" id="IPR023298">
    <property type="entry name" value="ATPase_P-typ_TM_dom_sf"/>
</dbReference>
<comment type="caution">
    <text evidence="10">The sequence shown here is derived from an EMBL/GenBank/DDBJ whole genome shotgun (WGS) entry which is preliminary data.</text>
</comment>
<keyword evidence="5 8" id="KW-1133">Transmembrane helix</keyword>
<evidence type="ECO:0000256" key="4">
    <source>
        <dbReference type="ARBA" id="ARBA00022967"/>
    </source>
</evidence>
<dbReference type="EMBL" id="PHQP01000101">
    <property type="protein sequence ID" value="RAV33240.1"/>
    <property type="molecule type" value="Genomic_DNA"/>
</dbReference>
<dbReference type="Gene3D" id="3.40.1110.10">
    <property type="entry name" value="Calcium-transporting ATPase, cytoplasmic domain N"/>
    <property type="match status" value="1"/>
</dbReference>
<dbReference type="GO" id="GO:0043682">
    <property type="term" value="F:P-type divalent copper transporter activity"/>
    <property type="evidence" value="ECO:0007669"/>
    <property type="project" value="TreeGrafter"/>
</dbReference>
<evidence type="ECO:0000256" key="6">
    <source>
        <dbReference type="ARBA" id="ARBA00023136"/>
    </source>
</evidence>
<dbReference type="InterPro" id="IPR023299">
    <property type="entry name" value="ATPase_P-typ_cyto_dom_N"/>
</dbReference>
<dbReference type="Gene3D" id="3.40.50.1000">
    <property type="entry name" value="HAD superfamily/HAD-like"/>
    <property type="match status" value="1"/>
</dbReference>
<feature type="transmembrane region" description="Helical" evidence="8">
    <location>
        <begin position="209"/>
        <end position="226"/>
    </location>
</feature>
<comment type="subcellular location">
    <subcellularLocation>
        <location evidence="1">Membrane</location>
        <topology evidence="1">Multi-pass membrane protein</topology>
    </subcellularLocation>
</comment>
<dbReference type="SUPFAM" id="SSF56784">
    <property type="entry name" value="HAD-like"/>
    <property type="match status" value="1"/>
</dbReference>
<feature type="region of interest" description="Disordered" evidence="7">
    <location>
        <begin position="154"/>
        <end position="173"/>
    </location>
</feature>
<feature type="transmembrane region" description="Helical" evidence="8">
    <location>
        <begin position="265"/>
        <end position="287"/>
    </location>
</feature>
<dbReference type="InterPro" id="IPR023214">
    <property type="entry name" value="HAD_sf"/>
</dbReference>
<dbReference type="PANTHER" id="PTHR43520:SF8">
    <property type="entry name" value="P-TYPE CU(+) TRANSPORTER"/>
    <property type="match status" value="1"/>
</dbReference>
<dbReference type="Gene3D" id="2.70.150.10">
    <property type="entry name" value="Calcium-transporting ATPase, cytoplasmic transduction domain A"/>
    <property type="match status" value="1"/>
</dbReference>
<feature type="compositionally biased region" description="Low complexity" evidence="7">
    <location>
        <begin position="665"/>
        <end position="676"/>
    </location>
</feature>
<feature type="transmembrane region" description="Helical" evidence="8">
    <location>
        <begin position="501"/>
        <end position="526"/>
    </location>
</feature>
<feature type="region of interest" description="Disordered" evidence="7">
    <location>
        <begin position="651"/>
        <end position="681"/>
    </location>
</feature>
<evidence type="ECO:0000256" key="5">
    <source>
        <dbReference type="ARBA" id="ARBA00022989"/>
    </source>
</evidence>
<dbReference type="GO" id="GO:0055070">
    <property type="term" value="P:copper ion homeostasis"/>
    <property type="evidence" value="ECO:0007669"/>
    <property type="project" value="TreeGrafter"/>
</dbReference>
<organism evidence="10 11">
    <name type="scientific">Corynebacterium heidelbergense</name>
    <dbReference type="NCBI Taxonomy" id="2055947"/>
    <lineage>
        <taxon>Bacteria</taxon>
        <taxon>Bacillati</taxon>
        <taxon>Actinomycetota</taxon>
        <taxon>Actinomycetes</taxon>
        <taxon>Mycobacteriales</taxon>
        <taxon>Corynebacteriaceae</taxon>
        <taxon>Corynebacterium</taxon>
    </lineage>
</organism>
<dbReference type="PANTHER" id="PTHR43520">
    <property type="entry name" value="ATP7, ISOFORM B"/>
    <property type="match status" value="1"/>
</dbReference>
<reference evidence="10 11" key="1">
    <citation type="journal article" date="2018" name="Syst. Appl. Microbiol.">
        <title>Corynebacterium heidelbergense sp. nov., isolated from the preen glands of Egyptian geese (Alopochen aegyptiacus).</title>
        <authorList>
            <person name="Braun M.S."/>
            <person name="Wang E."/>
            <person name="Zimmermann S."/>
            <person name="Wink M."/>
        </authorList>
    </citation>
    <scope>NUCLEOTIDE SEQUENCE [LARGE SCALE GENOMIC DNA]</scope>
    <source>
        <strain evidence="10 11">DSM 104638</strain>
    </source>
</reference>
<dbReference type="Proteomes" id="UP000251047">
    <property type="component" value="Unassembled WGS sequence"/>
</dbReference>
<feature type="compositionally biased region" description="Basic and acidic residues" evidence="7">
    <location>
        <begin position="164"/>
        <end position="173"/>
    </location>
</feature>
<keyword evidence="6 8" id="KW-0472">Membrane</keyword>
<dbReference type="OrthoDB" id="4423159at2"/>
<feature type="compositionally biased region" description="Basic and acidic residues" evidence="7">
    <location>
        <begin position="51"/>
        <end position="63"/>
    </location>
</feature>
<feature type="transmembrane region" description="Helical" evidence="8">
    <location>
        <begin position="232"/>
        <end position="253"/>
    </location>
</feature>
<dbReference type="InterPro" id="IPR008250">
    <property type="entry name" value="ATPase_P-typ_transduc_dom_A_sf"/>
</dbReference>
<keyword evidence="2 8" id="KW-0812">Transmembrane</keyword>
<gene>
    <name evidence="10" type="ORF">CWC39_09535</name>
</gene>
<protein>
    <submittedName>
        <fullName evidence="10">Metal-transporting ATPase</fullName>
    </submittedName>
</protein>
<evidence type="ECO:0000256" key="7">
    <source>
        <dbReference type="SAM" id="MobiDB-lite"/>
    </source>
</evidence>
<feature type="region of interest" description="Disordered" evidence="7">
    <location>
        <begin position="43"/>
        <end position="63"/>
    </location>
</feature>
<evidence type="ECO:0000313" key="11">
    <source>
        <dbReference type="Proteomes" id="UP000251047"/>
    </source>
</evidence>
<dbReference type="InterPro" id="IPR036412">
    <property type="entry name" value="HAD-like_sf"/>
</dbReference>
<dbReference type="Pfam" id="PF00702">
    <property type="entry name" value="Hydrolase"/>
    <property type="match status" value="1"/>
</dbReference>
<feature type="transmembrane region" description="Helical" evidence="8">
    <location>
        <begin position="315"/>
        <end position="334"/>
    </location>
</feature>
<dbReference type="InterPro" id="IPR059000">
    <property type="entry name" value="ATPase_P-type_domA"/>
</dbReference>
<dbReference type="SUPFAM" id="SSF81665">
    <property type="entry name" value="Calcium ATPase, transmembrane domain M"/>
    <property type="match status" value="1"/>
</dbReference>